<evidence type="ECO:0000313" key="2">
    <source>
        <dbReference type="EMBL" id="MCD9643604.1"/>
    </source>
</evidence>
<name>A0ABS8V9U8_DATST</name>
<organism evidence="2 3">
    <name type="scientific">Datura stramonium</name>
    <name type="common">Jimsonweed</name>
    <name type="synonym">Common thornapple</name>
    <dbReference type="NCBI Taxonomy" id="4076"/>
    <lineage>
        <taxon>Eukaryota</taxon>
        <taxon>Viridiplantae</taxon>
        <taxon>Streptophyta</taxon>
        <taxon>Embryophyta</taxon>
        <taxon>Tracheophyta</taxon>
        <taxon>Spermatophyta</taxon>
        <taxon>Magnoliopsida</taxon>
        <taxon>eudicotyledons</taxon>
        <taxon>Gunneridae</taxon>
        <taxon>Pentapetalae</taxon>
        <taxon>asterids</taxon>
        <taxon>lamiids</taxon>
        <taxon>Solanales</taxon>
        <taxon>Solanaceae</taxon>
        <taxon>Solanoideae</taxon>
        <taxon>Datureae</taxon>
        <taxon>Datura</taxon>
    </lineage>
</organism>
<proteinExistence type="predicted"/>
<keyword evidence="3" id="KW-1185">Reference proteome</keyword>
<comment type="caution">
    <text evidence="2">The sequence shown here is derived from an EMBL/GenBank/DDBJ whole genome shotgun (WGS) entry which is preliminary data.</text>
</comment>
<feature type="region of interest" description="Disordered" evidence="1">
    <location>
        <begin position="37"/>
        <end position="59"/>
    </location>
</feature>
<protein>
    <submittedName>
        <fullName evidence="2">Uncharacterized protein</fullName>
    </submittedName>
</protein>
<evidence type="ECO:0000256" key="1">
    <source>
        <dbReference type="SAM" id="MobiDB-lite"/>
    </source>
</evidence>
<dbReference type="Proteomes" id="UP000823775">
    <property type="component" value="Unassembled WGS sequence"/>
</dbReference>
<evidence type="ECO:0000313" key="3">
    <source>
        <dbReference type="Proteomes" id="UP000823775"/>
    </source>
</evidence>
<gene>
    <name evidence="2" type="ORF">HAX54_031207</name>
</gene>
<dbReference type="EMBL" id="JACEIK010003937">
    <property type="protein sequence ID" value="MCD9643604.1"/>
    <property type="molecule type" value="Genomic_DNA"/>
</dbReference>
<sequence>MDIPSFSYFNEERQNLSFRPQSAVRFLLPNTKERLRKEQSVELKKRVPSSLHSPNFDPHLSGAKGLPFLFTGSSKGRSQKGKESHFPANLLALDCRPGSMERQPRSILHQDENHAFPPNTIFLFLSRPAKQRIQPQIPFS</sequence>
<reference evidence="2 3" key="1">
    <citation type="journal article" date="2021" name="BMC Genomics">
        <title>Datura genome reveals duplications of psychoactive alkaloid biosynthetic genes and high mutation rate following tissue culture.</title>
        <authorList>
            <person name="Rajewski A."/>
            <person name="Carter-House D."/>
            <person name="Stajich J."/>
            <person name="Litt A."/>
        </authorList>
    </citation>
    <scope>NUCLEOTIDE SEQUENCE [LARGE SCALE GENOMIC DNA]</scope>
    <source>
        <strain evidence="2">AR-01</strain>
    </source>
</reference>
<accession>A0ABS8V9U8</accession>